<gene>
    <name evidence="10" type="ORF">EOD73_06345</name>
</gene>
<feature type="region of interest" description="Disordered" evidence="6">
    <location>
        <begin position="683"/>
        <end position="702"/>
    </location>
</feature>
<evidence type="ECO:0000256" key="5">
    <source>
        <dbReference type="RuleBase" id="RU004004"/>
    </source>
</evidence>
<dbReference type="GO" id="GO:0009306">
    <property type="term" value="P:protein secretion"/>
    <property type="evidence" value="ECO:0007669"/>
    <property type="project" value="InterPro"/>
</dbReference>
<dbReference type="InterPro" id="IPR038591">
    <property type="entry name" value="NolW-like_sf"/>
</dbReference>
<name>A0A3S2UYV8_9BURK</name>
<dbReference type="InterPro" id="IPR004846">
    <property type="entry name" value="T2SS/T3SS_dom"/>
</dbReference>
<proteinExistence type="inferred from homology"/>
<evidence type="ECO:0000256" key="1">
    <source>
        <dbReference type="ARBA" id="ARBA00004370"/>
    </source>
</evidence>
<reference evidence="10 11" key="1">
    <citation type="submission" date="2019-01" db="EMBL/GenBank/DDBJ databases">
        <authorList>
            <person name="Chen W.-M."/>
        </authorList>
    </citation>
    <scope>NUCLEOTIDE SEQUENCE [LARGE SCALE GENOMIC DNA]</scope>
    <source>
        <strain evidence="10 11">CCP-18</strain>
    </source>
</reference>
<evidence type="ECO:0000256" key="6">
    <source>
        <dbReference type="SAM" id="MobiDB-lite"/>
    </source>
</evidence>
<feature type="signal peptide" evidence="7">
    <location>
        <begin position="1"/>
        <end position="20"/>
    </location>
</feature>
<evidence type="ECO:0000256" key="7">
    <source>
        <dbReference type="SAM" id="SignalP"/>
    </source>
</evidence>
<dbReference type="Proteomes" id="UP000288587">
    <property type="component" value="Unassembled WGS sequence"/>
</dbReference>
<dbReference type="EMBL" id="SACM01000001">
    <property type="protein sequence ID" value="RVT88584.1"/>
    <property type="molecule type" value="Genomic_DNA"/>
</dbReference>
<evidence type="ECO:0000313" key="10">
    <source>
        <dbReference type="EMBL" id="RVT88584.1"/>
    </source>
</evidence>
<dbReference type="PANTHER" id="PTHR30332">
    <property type="entry name" value="PROBABLE GENERAL SECRETION PATHWAY PROTEIN D"/>
    <property type="match status" value="1"/>
</dbReference>
<evidence type="ECO:0000256" key="3">
    <source>
        <dbReference type="ARBA" id="ARBA00023136"/>
    </source>
</evidence>
<sequence length="702" mass="73117">MTNRTPWWIALRAGGAPAVAALLAACAPLSPNIPAPLRVPGAAASAPVNEAVEAPRTLRTSSTPVPPVQAAPAEPAPAKAAAGDATVAAVNLQQVALPTFVQLVYAEVIKKNVNLHPSVVQRQDLVTFRTGPDQTAEQVEQAVRLVLKSYGLSAVDVGGVVRVLPDNAALGDLPAIRYGAASPEVPLPLRPIFHLVPLQAVRQTDVTVWLRTMFGDRVTVMEDAGRNAVLLRGNPDNVQAAMEAIAALDQPAMKGRASLALSPAFWSAEELARRLAEVLAAEGYTVHPVGNPVTPGAARAPVILLPVSALNTVYVFATTDAVAAHVSQWAKALDRPADRGIGKNFFSYAVKHKDAEALAGTLDRLLSGGGSSATTTPATGAKPEASASTRLNSVVVDKATNTLIFQAKPEEYGQLTGLLQMLDRPSRAALIEVTVAELTLNDSTEIGVDLLASRIEAGGGYRIGTSAGGSATGALSINVFNGLNVPKLALSALATDNRATILSSPRLMARNGESATIQVGQEVPIVSQQQATGVTTSTSNGLLTTVQYRSTGVILKIKPVIHSGDQIDLDVQQEVSEAINTTTGVTSSPTIQQRKVDTKLTLRSGATVLLGGLISSTGSEGKNGVPLLKDIPVVGNLFSKQTRSERRTELVVLITAYIANDTHEAEAITDAFRKSLGSWAQQPAALRKAAEPAEGASALPAP</sequence>
<dbReference type="Gene3D" id="3.55.50.30">
    <property type="match status" value="1"/>
</dbReference>
<feature type="domain" description="NolW-like" evidence="9">
    <location>
        <begin position="347"/>
        <end position="427"/>
    </location>
</feature>
<evidence type="ECO:0000256" key="2">
    <source>
        <dbReference type="ARBA" id="ARBA00022729"/>
    </source>
</evidence>
<evidence type="ECO:0000259" key="9">
    <source>
        <dbReference type="Pfam" id="PF03958"/>
    </source>
</evidence>
<dbReference type="GO" id="GO:0009279">
    <property type="term" value="C:cell outer membrane"/>
    <property type="evidence" value="ECO:0007669"/>
    <property type="project" value="UniProtKB-SubCell"/>
</dbReference>
<keyword evidence="5" id="KW-0813">Transport</keyword>
<dbReference type="InterPro" id="IPR050810">
    <property type="entry name" value="Bact_Secretion_Sys_Channel"/>
</dbReference>
<keyword evidence="11" id="KW-1185">Reference proteome</keyword>
<dbReference type="PROSITE" id="PS51257">
    <property type="entry name" value="PROKAR_LIPOPROTEIN"/>
    <property type="match status" value="1"/>
</dbReference>
<feature type="domain" description="Type II/III secretion system secretin-like" evidence="8">
    <location>
        <begin position="492"/>
        <end position="659"/>
    </location>
</feature>
<protein>
    <recommendedName>
        <fullName evidence="12">NolW-like domain-containing protein</fullName>
    </recommendedName>
</protein>
<dbReference type="Gene3D" id="3.30.1370.120">
    <property type="match status" value="2"/>
</dbReference>
<evidence type="ECO:0008006" key="12">
    <source>
        <dbReference type="Google" id="ProtNLM"/>
    </source>
</evidence>
<accession>A0A3S2UYV8</accession>
<keyword evidence="3" id="KW-0472">Membrane</keyword>
<feature type="chain" id="PRO_5018682916" description="NolW-like domain-containing protein" evidence="7">
    <location>
        <begin position="21"/>
        <end position="702"/>
    </location>
</feature>
<dbReference type="RefSeq" id="WP_127681907.1">
    <property type="nucleotide sequence ID" value="NZ_SACM01000001.1"/>
</dbReference>
<comment type="caution">
    <text evidence="10">The sequence shown here is derived from an EMBL/GenBank/DDBJ whole genome shotgun (WGS) entry which is preliminary data.</text>
</comment>
<feature type="region of interest" description="Disordered" evidence="6">
    <location>
        <begin position="56"/>
        <end position="77"/>
    </location>
</feature>
<feature type="domain" description="NolW-like" evidence="9">
    <location>
        <begin position="195"/>
        <end position="253"/>
    </location>
</feature>
<dbReference type="Pfam" id="PF03958">
    <property type="entry name" value="Secretin_N"/>
    <property type="match status" value="2"/>
</dbReference>
<evidence type="ECO:0000259" key="8">
    <source>
        <dbReference type="Pfam" id="PF00263"/>
    </source>
</evidence>
<dbReference type="Pfam" id="PF00263">
    <property type="entry name" value="Secretin"/>
    <property type="match status" value="1"/>
</dbReference>
<comment type="subcellular location">
    <subcellularLocation>
        <location evidence="5">Cell outer membrane</location>
    </subcellularLocation>
    <subcellularLocation>
        <location evidence="1">Membrane</location>
    </subcellularLocation>
</comment>
<dbReference type="PANTHER" id="PTHR30332:SF25">
    <property type="entry name" value="SECRETIN XPSD"/>
    <property type="match status" value="1"/>
</dbReference>
<dbReference type="PRINTS" id="PR00811">
    <property type="entry name" value="BCTERIALGSPD"/>
</dbReference>
<evidence type="ECO:0000256" key="4">
    <source>
        <dbReference type="RuleBase" id="RU004003"/>
    </source>
</evidence>
<evidence type="ECO:0000313" key="11">
    <source>
        <dbReference type="Proteomes" id="UP000288587"/>
    </source>
</evidence>
<dbReference type="GO" id="GO:0015627">
    <property type="term" value="C:type II protein secretion system complex"/>
    <property type="evidence" value="ECO:0007669"/>
    <property type="project" value="TreeGrafter"/>
</dbReference>
<dbReference type="InterPro" id="IPR001775">
    <property type="entry name" value="GspD/PilQ"/>
</dbReference>
<dbReference type="AlphaFoldDB" id="A0A3S2UYV8"/>
<dbReference type="PRINTS" id="PR01032">
    <property type="entry name" value="PHAGEIV"/>
</dbReference>
<dbReference type="InterPro" id="IPR005644">
    <property type="entry name" value="NolW-like"/>
</dbReference>
<comment type="similarity">
    <text evidence="4">Belongs to the bacterial secretin family.</text>
</comment>
<keyword evidence="2 7" id="KW-0732">Signal</keyword>
<dbReference type="OrthoDB" id="9775455at2"/>
<organism evidence="10 11">
    <name type="scientific">Inhella crocodyli</name>
    <dbReference type="NCBI Taxonomy" id="2499851"/>
    <lineage>
        <taxon>Bacteria</taxon>
        <taxon>Pseudomonadati</taxon>
        <taxon>Pseudomonadota</taxon>
        <taxon>Betaproteobacteria</taxon>
        <taxon>Burkholderiales</taxon>
        <taxon>Sphaerotilaceae</taxon>
        <taxon>Inhella</taxon>
    </lineage>
</organism>